<feature type="transmembrane region" description="Helical" evidence="3">
    <location>
        <begin position="198"/>
        <end position="216"/>
    </location>
</feature>
<keyword evidence="3" id="KW-1133">Transmembrane helix</keyword>
<dbReference type="NCBIfam" id="NF038012">
    <property type="entry name" value="DMT_1"/>
    <property type="match status" value="1"/>
</dbReference>
<dbReference type="PANTHER" id="PTHR40761:SF1">
    <property type="entry name" value="CONSERVED INTEGRAL MEMBRANE ALANINE VALINE AND LEUCINE RICH PROTEIN-RELATED"/>
    <property type="match status" value="1"/>
</dbReference>
<keyword evidence="3" id="KW-0472">Membrane</keyword>
<feature type="transmembrane region" description="Helical" evidence="3">
    <location>
        <begin position="85"/>
        <end position="105"/>
    </location>
</feature>
<organism evidence="5 6">
    <name type="scientific">Streptomyces thermoalcalitolerans</name>
    <dbReference type="NCBI Taxonomy" id="65605"/>
    <lineage>
        <taxon>Bacteria</taxon>
        <taxon>Bacillati</taxon>
        <taxon>Actinomycetota</taxon>
        <taxon>Actinomycetes</taxon>
        <taxon>Kitasatosporales</taxon>
        <taxon>Streptomycetaceae</taxon>
        <taxon>Streptomyces</taxon>
    </lineage>
</organism>
<comment type="caution">
    <text evidence="5">The sequence shown here is derived from an EMBL/GenBank/DDBJ whole genome shotgun (WGS) entry which is preliminary data.</text>
</comment>
<dbReference type="InterPro" id="IPR037185">
    <property type="entry name" value="EmrE-like"/>
</dbReference>
<feature type="compositionally biased region" description="Basic and acidic residues" evidence="2">
    <location>
        <begin position="328"/>
        <end position="339"/>
    </location>
</feature>
<feature type="region of interest" description="Disordered" evidence="2">
    <location>
        <begin position="30"/>
        <end position="77"/>
    </location>
</feature>
<dbReference type="EMBL" id="BAAAHG010000039">
    <property type="protein sequence ID" value="GAA0922455.1"/>
    <property type="molecule type" value="Genomic_DNA"/>
</dbReference>
<evidence type="ECO:0000256" key="1">
    <source>
        <dbReference type="ARBA" id="ARBA00007362"/>
    </source>
</evidence>
<comment type="similarity">
    <text evidence="1">Belongs to the EamA transporter family.</text>
</comment>
<name>A0ABP3ZI60_9ACTN</name>
<dbReference type="SUPFAM" id="SSF103481">
    <property type="entry name" value="Multidrug resistance efflux transporter EmrE"/>
    <property type="match status" value="1"/>
</dbReference>
<feature type="transmembrane region" description="Helical" evidence="3">
    <location>
        <begin position="169"/>
        <end position="191"/>
    </location>
</feature>
<evidence type="ECO:0000313" key="6">
    <source>
        <dbReference type="Proteomes" id="UP001501005"/>
    </source>
</evidence>
<gene>
    <name evidence="5" type="ORF">GCM10009549_42180</name>
</gene>
<feature type="transmembrane region" description="Helical" evidence="3">
    <location>
        <begin position="111"/>
        <end position="131"/>
    </location>
</feature>
<feature type="transmembrane region" description="Helical" evidence="3">
    <location>
        <begin position="266"/>
        <end position="283"/>
    </location>
</feature>
<evidence type="ECO:0000259" key="4">
    <source>
        <dbReference type="Pfam" id="PF00892"/>
    </source>
</evidence>
<protein>
    <submittedName>
        <fullName evidence="5">DMT family transporter</fullName>
    </submittedName>
</protein>
<feature type="domain" description="EamA" evidence="4">
    <location>
        <begin position="86"/>
        <end position="154"/>
    </location>
</feature>
<feature type="compositionally biased region" description="Gly residues" evidence="2">
    <location>
        <begin position="30"/>
        <end position="70"/>
    </location>
</feature>
<feature type="region of interest" description="Disordered" evidence="2">
    <location>
        <begin position="314"/>
        <end position="339"/>
    </location>
</feature>
<feature type="transmembrane region" description="Helical" evidence="3">
    <location>
        <begin position="138"/>
        <end position="157"/>
    </location>
</feature>
<evidence type="ECO:0000313" key="5">
    <source>
        <dbReference type="EMBL" id="GAA0922455.1"/>
    </source>
</evidence>
<dbReference type="InterPro" id="IPR000620">
    <property type="entry name" value="EamA_dom"/>
</dbReference>
<accession>A0ABP3ZI60</accession>
<reference evidence="6" key="1">
    <citation type="journal article" date="2019" name="Int. J. Syst. Evol. Microbiol.">
        <title>The Global Catalogue of Microorganisms (GCM) 10K type strain sequencing project: providing services to taxonomists for standard genome sequencing and annotation.</title>
        <authorList>
            <consortium name="The Broad Institute Genomics Platform"/>
            <consortium name="The Broad Institute Genome Sequencing Center for Infectious Disease"/>
            <person name="Wu L."/>
            <person name="Ma J."/>
        </authorList>
    </citation>
    <scope>NUCLEOTIDE SEQUENCE [LARGE SCALE GENOMIC DNA]</scope>
    <source>
        <strain evidence="6">JCM 10673</strain>
    </source>
</reference>
<sequence length="339" mass="33540">MLTIVLALLSACSNAAASVLMRRAATVRGNGGGGGGGGDGGGAARGTGAPDGSGGAPDGSGGAPDGGRGPAGRRSRPARARARRFWLAGASLMGVSALLQAAALAVGSLALVQPLLATELLFTLVLGSLVFHRRPDRITWLSFLALAAGLALFLGAADPTPGSPVAKNGRWIPVGIALACLVTGLLVVGRLLKGPPRAAVLGLASAVLFSATAAFLKEATGVFPQGPAALVTHWTPYATAAAGLAAFGVLQLAFRAGTLVASQPALTLGDALTSVVLGVVLFGERIALGFHLLPEAVGIGLIATGTIGLARSPAVSGQWDTEPARGTASDRGRAQAEHP</sequence>
<dbReference type="RefSeq" id="WP_344052092.1">
    <property type="nucleotide sequence ID" value="NZ_BAAAHG010000039.1"/>
</dbReference>
<evidence type="ECO:0000256" key="2">
    <source>
        <dbReference type="SAM" id="MobiDB-lite"/>
    </source>
</evidence>
<dbReference type="PANTHER" id="PTHR40761">
    <property type="entry name" value="CONSERVED INTEGRAL MEMBRANE ALANINE VALINE AND LEUCINE RICH PROTEIN-RELATED"/>
    <property type="match status" value="1"/>
</dbReference>
<keyword evidence="3" id="KW-0812">Transmembrane</keyword>
<evidence type="ECO:0000256" key="3">
    <source>
        <dbReference type="SAM" id="Phobius"/>
    </source>
</evidence>
<dbReference type="Pfam" id="PF00892">
    <property type="entry name" value="EamA"/>
    <property type="match status" value="1"/>
</dbReference>
<proteinExistence type="inferred from homology"/>
<feature type="transmembrane region" description="Helical" evidence="3">
    <location>
        <begin position="236"/>
        <end position="254"/>
    </location>
</feature>
<keyword evidence="6" id="KW-1185">Reference proteome</keyword>
<dbReference type="Proteomes" id="UP001501005">
    <property type="component" value="Unassembled WGS sequence"/>
</dbReference>
<feature type="transmembrane region" description="Helical" evidence="3">
    <location>
        <begin position="289"/>
        <end position="310"/>
    </location>
</feature>